<feature type="region of interest" description="Disordered" evidence="1">
    <location>
        <begin position="118"/>
        <end position="171"/>
    </location>
</feature>
<keyword evidence="2" id="KW-0472">Membrane</keyword>
<feature type="region of interest" description="Disordered" evidence="1">
    <location>
        <begin position="211"/>
        <end position="277"/>
    </location>
</feature>
<proteinExistence type="predicted"/>
<feature type="compositionally biased region" description="Gly residues" evidence="1">
    <location>
        <begin position="220"/>
        <end position="236"/>
    </location>
</feature>
<evidence type="ECO:0000256" key="2">
    <source>
        <dbReference type="SAM" id="Phobius"/>
    </source>
</evidence>
<keyword evidence="2" id="KW-1133">Transmembrane helix</keyword>
<evidence type="ECO:0000313" key="3">
    <source>
        <dbReference type="EMBL" id="MDT0406199.1"/>
    </source>
</evidence>
<feature type="compositionally biased region" description="Low complexity" evidence="1">
    <location>
        <begin position="24"/>
        <end position="33"/>
    </location>
</feature>
<dbReference type="RefSeq" id="WP_063829364.1">
    <property type="nucleotide sequence ID" value="NZ_JAVRFB010000034.1"/>
</dbReference>
<evidence type="ECO:0000256" key="1">
    <source>
        <dbReference type="SAM" id="MobiDB-lite"/>
    </source>
</evidence>
<dbReference type="Proteomes" id="UP001180503">
    <property type="component" value="Unassembled WGS sequence"/>
</dbReference>
<name>A0ABU2QSJ1_9ACTN</name>
<accession>A0ABU2QSJ1</accession>
<protein>
    <submittedName>
        <fullName evidence="3">Uncharacterized protein</fullName>
    </submittedName>
</protein>
<feature type="transmembrane region" description="Helical" evidence="2">
    <location>
        <begin position="97"/>
        <end position="118"/>
    </location>
</feature>
<evidence type="ECO:0000313" key="4">
    <source>
        <dbReference type="Proteomes" id="UP001180503"/>
    </source>
</evidence>
<reference evidence="4" key="1">
    <citation type="submission" date="2023-07" db="EMBL/GenBank/DDBJ databases">
        <title>30 novel species of actinomycetes from the DSMZ collection.</title>
        <authorList>
            <person name="Nouioui I."/>
        </authorList>
    </citation>
    <scope>NUCLEOTIDE SEQUENCE [LARGE SCALE GENOMIC DNA]</scope>
    <source>
        <strain evidence="4">DSM 41635</strain>
    </source>
</reference>
<organism evidence="3 4">
    <name type="scientific">Streptomyces edwardsiae</name>
    <dbReference type="NCBI Taxonomy" id="3075527"/>
    <lineage>
        <taxon>Bacteria</taxon>
        <taxon>Bacillati</taxon>
        <taxon>Actinomycetota</taxon>
        <taxon>Actinomycetes</taxon>
        <taxon>Kitasatosporales</taxon>
        <taxon>Streptomycetaceae</taxon>
        <taxon>Streptomyces</taxon>
    </lineage>
</organism>
<gene>
    <name evidence="3" type="ORF">RM528_30605</name>
</gene>
<feature type="region of interest" description="Disordered" evidence="1">
    <location>
        <begin position="1"/>
        <end position="33"/>
    </location>
</feature>
<comment type="caution">
    <text evidence="3">The sequence shown here is derived from an EMBL/GenBank/DDBJ whole genome shotgun (WGS) entry which is preliminary data.</text>
</comment>
<keyword evidence="2" id="KW-0812">Transmembrane</keyword>
<dbReference type="EMBL" id="JAVRFB010000034">
    <property type="protein sequence ID" value="MDT0406199.1"/>
    <property type="molecule type" value="Genomic_DNA"/>
</dbReference>
<feature type="compositionally biased region" description="Low complexity" evidence="1">
    <location>
        <begin position="134"/>
        <end position="151"/>
    </location>
</feature>
<sequence>MGERQNDGGPAGRRRAHPEGTPSGRRGPGAATAGPDLEALLAAALIREGVDVGAEQRAVAAFLAARETGARGARTRRRDDWRTRGGRLGRRSLKATLSVLIAGLTLSGVAVAGIGAAGGPSPDEPARDVSGTRAPSSGTATPSAGGSTTAPETGSGRPGRPATAKDTEAHCRAYDRVRGRGKALDSAVWKRLVEAAGGAADVGAYCAGRLEADAPSGQPGNEGNGRSGRNGNGPTGEPGANTFGNQGSSGNQGNGPAGPTGNPGEPEKSGNPGAGRP</sequence>